<evidence type="ECO:0000256" key="1">
    <source>
        <dbReference type="SAM" id="MobiDB-lite"/>
    </source>
</evidence>
<name>A0AA38H5A6_9TREE</name>
<dbReference type="EMBL" id="JAKWFO010000008">
    <property type="protein sequence ID" value="KAI9634285.1"/>
    <property type="molecule type" value="Genomic_DNA"/>
</dbReference>
<proteinExistence type="predicted"/>
<feature type="region of interest" description="Disordered" evidence="1">
    <location>
        <begin position="446"/>
        <end position="500"/>
    </location>
</feature>
<comment type="caution">
    <text evidence="2">The sequence shown here is derived from an EMBL/GenBank/DDBJ whole genome shotgun (WGS) entry which is preliminary data.</text>
</comment>
<dbReference type="Proteomes" id="UP001164286">
    <property type="component" value="Unassembled WGS sequence"/>
</dbReference>
<dbReference type="GeneID" id="77726874"/>
<evidence type="ECO:0000313" key="3">
    <source>
        <dbReference type="Proteomes" id="UP001164286"/>
    </source>
</evidence>
<keyword evidence="3" id="KW-1185">Reference proteome</keyword>
<gene>
    <name evidence="2" type="ORF">MKK02DRAFT_28924</name>
</gene>
<dbReference type="AlphaFoldDB" id="A0AA38H5A6"/>
<dbReference type="RefSeq" id="XP_052944062.1">
    <property type="nucleotide sequence ID" value="XM_053087669.1"/>
</dbReference>
<evidence type="ECO:0000313" key="2">
    <source>
        <dbReference type="EMBL" id="KAI9634285.1"/>
    </source>
</evidence>
<organism evidence="2 3">
    <name type="scientific">Dioszegia hungarica</name>
    <dbReference type="NCBI Taxonomy" id="4972"/>
    <lineage>
        <taxon>Eukaryota</taxon>
        <taxon>Fungi</taxon>
        <taxon>Dikarya</taxon>
        <taxon>Basidiomycota</taxon>
        <taxon>Agaricomycotina</taxon>
        <taxon>Tremellomycetes</taxon>
        <taxon>Tremellales</taxon>
        <taxon>Bulleribasidiaceae</taxon>
        <taxon>Dioszegia</taxon>
    </lineage>
</organism>
<sequence length="500" mass="54573">MTEANSHTLIIGKDRDNEVIRFGETGVGTATLRLAVDLLRSGGDNPAIPPGSDPTVSIYLGRLQALQAVKRIVVESAPETVITTFLGQVIAHLSARTSSHPAEAAVTDKVYLFASAETLEILPGAFHHTRPLLLQPFFSTLARSLPNLHTLNVAFDPKAEENSHPQMNFTEYISYGRNQSWRHLQVLDISGISDHQWIPALSGGEVRVTFAPSGTRWPEMGWQSRMTPGQPPIQGPTRRLDRANRIRDVIERTVHVAPARGCIFAGPKAKGELADQVDGEGKERRTEIGKPGPEQVHGTVVMEDIDAGLSETGLLPDETGWLEGKIRKGVEQNYGRYGEAILQEVQRRVTVRESVRSIKRQAEQLQYQMHSTVSPRSLTGVMDAPASDTLIIDHHLSNEAIDLKIDEALRAAVKILRTGGDGAPIPAGSEAEVGIYLGRLRHFRTVKHPSSNPGRMTEPLPPRRIAHHLSGTLPRNGRDLQSGALGGLDARPPVPRASQA</sequence>
<accession>A0AA38H5A6</accession>
<feature type="region of interest" description="Disordered" evidence="1">
    <location>
        <begin position="218"/>
        <end position="237"/>
    </location>
</feature>
<reference evidence="2" key="1">
    <citation type="journal article" date="2022" name="G3 (Bethesda)">
        <title>High quality genome of the basidiomycete yeast Dioszegia hungarica PDD-24b-2 isolated from cloud water.</title>
        <authorList>
            <person name="Jarrige D."/>
            <person name="Haridas S."/>
            <person name="Bleykasten-Grosshans C."/>
            <person name="Joly M."/>
            <person name="Nadalig T."/>
            <person name="Sancelme M."/>
            <person name="Vuilleumier S."/>
            <person name="Grigoriev I.V."/>
            <person name="Amato P."/>
            <person name="Bringel F."/>
        </authorList>
    </citation>
    <scope>NUCLEOTIDE SEQUENCE</scope>
    <source>
        <strain evidence="2">PDD-24b-2</strain>
    </source>
</reference>
<protein>
    <submittedName>
        <fullName evidence="2">Uncharacterized protein</fullName>
    </submittedName>
</protein>